<keyword evidence="5" id="KW-1185">Reference proteome</keyword>
<keyword evidence="2" id="KW-0472">Membrane</keyword>
<keyword evidence="2" id="KW-1133">Transmembrane helix</keyword>
<feature type="transmembrane region" description="Helical" evidence="2">
    <location>
        <begin position="351"/>
        <end position="372"/>
    </location>
</feature>
<feature type="signal peptide" evidence="3">
    <location>
        <begin position="1"/>
        <end position="26"/>
    </location>
</feature>
<dbReference type="EMBL" id="CALNXJ010000005">
    <property type="protein sequence ID" value="CAH3040188.1"/>
    <property type="molecule type" value="Genomic_DNA"/>
</dbReference>
<feature type="transmembrane region" description="Helical" evidence="2">
    <location>
        <begin position="277"/>
        <end position="294"/>
    </location>
</feature>
<feature type="compositionally biased region" description="Basic and acidic residues" evidence="1">
    <location>
        <begin position="458"/>
        <end position="471"/>
    </location>
</feature>
<keyword evidence="2" id="KW-0812">Transmembrane</keyword>
<feature type="transmembrane region" description="Helical" evidence="2">
    <location>
        <begin position="393"/>
        <end position="420"/>
    </location>
</feature>
<evidence type="ECO:0000313" key="4">
    <source>
        <dbReference type="EMBL" id="CAH3040188.1"/>
    </source>
</evidence>
<name>A0AAU9VYX9_9CNID</name>
<dbReference type="AlphaFoldDB" id="A0AAU9VYX9"/>
<dbReference type="Proteomes" id="UP001159428">
    <property type="component" value="Unassembled WGS sequence"/>
</dbReference>
<feature type="transmembrane region" description="Helical" evidence="2">
    <location>
        <begin position="432"/>
        <end position="451"/>
    </location>
</feature>
<proteinExistence type="predicted"/>
<evidence type="ECO:0000256" key="2">
    <source>
        <dbReference type="SAM" id="Phobius"/>
    </source>
</evidence>
<evidence type="ECO:0000256" key="1">
    <source>
        <dbReference type="SAM" id="MobiDB-lite"/>
    </source>
</evidence>
<feature type="transmembrane region" description="Helical" evidence="2">
    <location>
        <begin position="242"/>
        <end position="265"/>
    </location>
</feature>
<sequence length="481" mass="54494">MVPRSLCIKLNAIFAIVLLRFEYVLGTCIERDEQIQKYLSSSQPPFDNYFNISKAVYPSVDLPSLLIDITVKFLKIAGEKSNGSNSSSTLEKNFSRSTTFEIRKFKWSMSCLYVSGGIRLSSMNWFSLGAIYPNRRGSKLYITLPQFCNGSTVNRQDTIIYFLSTLQDIAVTPLVSDPRLNTAECVIPGHGKAPQFPGVKQLLHGVCWSLLPISLIMSTFSSQWIIVKLQSWDSNKDYQSKIAATMLLSLLLFVGGHFVNIYTWVSATDVENKQDSYVWVFFGSIWFVLLRRMIWCMCVHTKWKFFNNLDLTKGHGIMPTQNFFSGVVLYPAVFIACHHLLWILLGMITEPFWGITVLVAVIALCATFFFLASELYCVFPENFCSSGKKKETFVFFMSCFLIVAVLFAFVLFMVVLFVVAQAILSESFISTLIQNTLTFVVTVWFGYMNILKKSNKGVKGEGNKGPAREEEVLMQEQLNTS</sequence>
<feature type="region of interest" description="Disordered" evidence="1">
    <location>
        <begin position="457"/>
        <end position="481"/>
    </location>
</feature>
<feature type="transmembrane region" description="Helical" evidence="2">
    <location>
        <begin position="323"/>
        <end position="345"/>
    </location>
</feature>
<keyword evidence="3" id="KW-0732">Signal</keyword>
<protein>
    <submittedName>
        <fullName evidence="4">Uncharacterized protein</fullName>
    </submittedName>
</protein>
<evidence type="ECO:0000256" key="3">
    <source>
        <dbReference type="SAM" id="SignalP"/>
    </source>
</evidence>
<reference evidence="4 5" key="1">
    <citation type="submission" date="2022-05" db="EMBL/GenBank/DDBJ databases">
        <authorList>
            <consortium name="Genoscope - CEA"/>
            <person name="William W."/>
        </authorList>
    </citation>
    <scope>NUCLEOTIDE SEQUENCE [LARGE SCALE GENOMIC DNA]</scope>
</reference>
<comment type="caution">
    <text evidence="4">The sequence shown here is derived from an EMBL/GenBank/DDBJ whole genome shotgun (WGS) entry which is preliminary data.</text>
</comment>
<evidence type="ECO:0000313" key="5">
    <source>
        <dbReference type="Proteomes" id="UP001159428"/>
    </source>
</evidence>
<feature type="transmembrane region" description="Helical" evidence="2">
    <location>
        <begin position="202"/>
        <end position="221"/>
    </location>
</feature>
<accession>A0AAU9VYX9</accession>
<gene>
    <name evidence="4" type="ORF">PMEA_00025805</name>
</gene>
<feature type="chain" id="PRO_5043617152" evidence="3">
    <location>
        <begin position="27"/>
        <end position="481"/>
    </location>
</feature>
<organism evidence="4 5">
    <name type="scientific">Pocillopora meandrina</name>
    <dbReference type="NCBI Taxonomy" id="46732"/>
    <lineage>
        <taxon>Eukaryota</taxon>
        <taxon>Metazoa</taxon>
        <taxon>Cnidaria</taxon>
        <taxon>Anthozoa</taxon>
        <taxon>Hexacorallia</taxon>
        <taxon>Scleractinia</taxon>
        <taxon>Astrocoeniina</taxon>
        <taxon>Pocilloporidae</taxon>
        <taxon>Pocillopora</taxon>
    </lineage>
</organism>